<proteinExistence type="predicted"/>
<feature type="region of interest" description="Disordered" evidence="1">
    <location>
        <begin position="106"/>
        <end position="133"/>
    </location>
</feature>
<reference evidence="3" key="1">
    <citation type="journal article" date="2020" name="Stud. Mycol.">
        <title>101 Dothideomycetes genomes: A test case for predicting lifestyles and emergence of pathogens.</title>
        <authorList>
            <person name="Haridas S."/>
            <person name="Albert R."/>
            <person name="Binder M."/>
            <person name="Bloem J."/>
            <person name="LaButti K."/>
            <person name="Salamov A."/>
            <person name="Andreopoulos B."/>
            <person name="Baker S."/>
            <person name="Barry K."/>
            <person name="Bills G."/>
            <person name="Bluhm B."/>
            <person name="Cannon C."/>
            <person name="Castanera R."/>
            <person name="Culley D."/>
            <person name="Daum C."/>
            <person name="Ezra D."/>
            <person name="Gonzalez J."/>
            <person name="Henrissat B."/>
            <person name="Kuo A."/>
            <person name="Liang C."/>
            <person name="Lipzen A."/>
            <person name="Lutzoni F."/>
            <person name="Magnuson J."/>
            <person name="Mondo S."/>
            <person name="Nolan M."/>
            <person name="Ohm R."/>
            <person name="Pangilinan J."/>
            <person name="Park H.-J."/>
            <person name="Ramirez L."/>
            <person name="Alfaro M."/>
            <person name="Sun H."/>
            <person name="Tritt A."/>
            <person name="Yoshinaga Y."/>
            <person name="Zwiers L.-H."/>
            <person name="Turgeon B."/>
            <person name="Goodwin S."/>
            <person name="Spatafora J."/>
            <person name="Crous P."/>
            <person name="Grigoriev I."/>
        </authorList>
    </citation>
    <scope>NUCLEOTIDE SEQUENCE [LARGE SCALE GENOMIC DNA]</scope>
    <source>
        <strain evidence="3">CECT 20119</strain>
    </source>
</reference>
<evidence type="ECO:0000256" key="1">
    <source>
        <dbReference type="SAM" id="MobiDB-lite"/>
    </source>
</evidence>
<accession>A0A6A6GQL2</accession>
<protein>
    <submittedName>
        <fullName evidence="2">Uncharacterized protein</fullName>
    </submittedName>
</protein>
<dbReference type="Proteomes" id="UP000799538">
    <property type="component" value="Unassembled WGS sequence"/>
</dbReference>
<name>A0A6A6GQL2_9PEZI</name>
<feature type="compositionally biased region" description="Polar residues" evidence="1">
    <location>
        <begin position="408"/>
        <end position="429"/>
    </location>
</feature>
<organism evidence="2 3">
    <name type="scientific">Elsinoe ampelina</name>
    <dbReference type="NCBI Taxonomy" id="302913"/>
    <lineage>
        <taxon>Eukaryota</taxon>
        <taxon>Fungi</taxon>
        <taxon>Dikarya</taxon>
        <taxon>Ascomycota</taxon>
        <taxon>Pezizomycotina</taxon>
        <taxon>Dothideomycetes</taxon>
        <taxon>Dothideomycetidae</taxon>
        <taxon>Myriangiales</taxon>
        <taxon>Elsinoaceae</taxon>
        <taxon>Elsinoe</taxon>
    </lineage>
</organism>
<dbReference type="EMBL" id="ML992501">
    <property type="protein sequence ID" value="KAF2227888.1"/>
    <property type="molecule type" value="Genomic_DNA"/>
</dbReference>
<evidence type="ECO:0000313" key="2">
    <source>
        <dbReference type="EMBL" id="KAF2227888.1"/>
    </source>
</evidence>
<sequence length="485" mass="53437">MSIEAQSLASISHLATNPPSNCDDPSKSALSSLTLYIVRVPGSRDVFLTPLKPRDRVVNAQDVQSSLYFLHVDSEEDILVEDTPVPEPVATPITFEDPSYSISRKPINTSVARKPLPTPPASPGHGPDEMDPWMSRDLSAVAVPSRKPLIPRRNPNRESSYRPSSIALFEMENSSITSSLSPASQTLTLIRRDPTSGDQWNVAKISDPPVDEVSSEALKENRGFSKKMKNSGAPLFIDIDNTGYSQFVKPSLPPRSTTDHGAASPNRSPPPRDRVFKRRLWMDGSRFANHTYTSRRPLSTASFESDNSTYPNPSIASSRQLFSPVSIDKRSRGYAFEDAWGHKCEFSTATTGSSLRCRQVRNAAVMSEDMGYVEVSELRFNLPSHHFSSKSESSISNDARAKRNSYFSTTGTSDVSSLRSGHTRSSISEDGTVDYSLGRERAGGGFGGRETKLGKLIVEEMGQKMLDLVVATNMALWWRAYEKCS</sequence>
<gene>
    <name evidence="2" type="ORF">BDZ85DRAFT_315398</name>
</gene>
<evidence type="ECO:0000313" key="3">
    <source>
        <dbReference type="Proteomes" id="UP000799538"/>
    </source>
</evidence>
<dbReference type="OrthoDB" id="5426191at2759"/>
<feature type="region of interest" description="Disordered" evidence="1">
    <location>
        <begin position="408"/>
        <end position="430"/>
    </location>
</feature>
<dbReference type="AlphaFoldDB" id="A0A6A6GQL2"/>
<keyword evidence="3" id="KW-1185">Reference proteome</keyword>
<feature type="region of interest" description="Disordered" evidence="1">
    <location>
        <begin position="247"/>
        <end position="275"/>
    </location>
</feature>